<evidence type="ECO:0000256" key="1">
    <source>
        <dbReference type="ARBA" id="ARBA00007587"/>
    </source>
</evidence>
<dbReference type="GO" id="GO:0009451">
    <property type="term" value="P:RNA modification"/>
    <property type="evidence" value="ECO:0007669"/>
    <property type="project" value="InterPro"/>
</dbReference>
<keyword evidence="8" id="KW-0067">ATP-binding</keyword>
<keyword evidence="6" id="KW-0547">Nucleotide-binding</keyword>
<keyword evidence="5" id="KW-0677">Repeat</keyword>
<dbReference type="AlphaFoldDB" id="A0A803M1K3"/>
<keyword evidence="11" id="KW-1185">Reference proteome</keyword>
<dbReference type="Pfam" id="PF13041">
    <property type="entry name" value="PPR_2"/>
    <property type="match status" value="2"/>
</dbReference>
<organism evidence="10 11">
    <name type="scientific">Chenopodium quinoa</name>
    <name type="common">Quinoa</name>
    <dbReference type="NCBI Taxonomy" id="63459"/>
    <lineage>
        <taxon>Eukaryota</taxon>
        <taxon>Viridiplantae</taxon>
        <taxon>Streptophyta</taxon>
        <taxon>Embryophyta</taxon>
        <taxon>Tracheophyta</taxon>
        <taxon>Spermatophyta</taxon>
        <taxon>Magnoliopsida</taxon>
        <taxon>eudicotyledons</taxon>
        <taxon>Gunneridae</taxon>
        <taxon>Pentapetalae</taxon>
        <taxon>Caryophyllales</taxon>
        <taxon>Chenopodiaceae</taxon>
        <taxon>Chenopodioideae</taxon>
        <taxon>Atripliceae</taxon>
        <taxon>Chenopodium</taxon>
    </lineage>
</organism>
<dbReference type="SUPFAM" id="SSF57716">
    <property type="entry name" value="Glucocorticoid receptor-like (DNA-binding domain)"/>
    <property type="match status" value="1"/>
</dbReference>
<dbReference type="Gene3D" id="3.40.50.300">
    <property type="entry name" value="P-loop containing nucleotide triphosphate hydrolases"/>
    <property type="match status" value="2"/>
</dbReference>
<dbReference type="Proteomes" id="UP000596660">
    <property type="component" value="Unplaced"/>
</dbReference>
<reference evidence="10" key="2">
    <citation type="submission" date="2021-03" db="UniProtKB">
        <authorList>
            <consortium name="EnsemblPlants"/>
        </authorList>
    </citation>
    <scope>IDENTIFICATION</scope>
</reference>
<comment type="similarity">
    <text evidence="1">Belongs to the thymidine kinase family.</text>
</comment>
<dbReference type="Gene3D" id="3.30.60.20">
    <property type="match status" value="1"/>
</dbReference>
<reference evidence="10" key="1">
    <citation type="journal article" date="2017" name="Nature">
        <title>The genome of Chenopodium quinoa.</title>
        <authorList>
            <person name="Jarvis D.E."/>
            <person name="Ho Y.S."/>
            <person name="Lightfoot D.J."/>
            <person name="Schmoeckel S.M."/>
            <person name="Li B."/>
            <person name="Borm T.J.A."/>
            <person name="Ohyanagi H."/>
            <person name="Mineta K."/>
            <person name="Michell C.T."/>
            <person name="Saber N."/>
            <person name="Kharbatia N.M."/>
            <person name="Rupper R.R."/>
            <person name="Sharp A.R."/>
            <person name="Dally N."/>
            <person name="Boughton B.A."/>
            <person name="Woo Y.H."/>
            <person name="Gao G."/>
            <person name="Schijlen E.G.W.M."/>
            <person name="Guo X."/>
            <person name="Momin A.A."/>
            <person name="Negrao S."/>
            <person name="Al-Babili S."/>
            <person name="Gehring C."/>
            <person name="Roessner U."/>
            <person name="Jung C."/>
            <person name="Murphy K."/>
            <person name="Arold S.T."/>
            <person name="Gojobori T."/>
            <person name="van der Linden C.G."/>
            <person name="van Loo E.N."/>
            <person name="Jellen E.N."/>
            <person name="Maughan P.J."/>
            <person name="Tester M."/>
        </authorList>
    </citation>
    <scope>NUCLEOTIDE SEQUENCE [LARGE SCALE GENOMIC DNA]</scope>
    <source>
        <strain evidence="10">cv. PI 614886</strain>
    </source>
</reference>
<keyword evidence="7" id="KW-0418">Kinase</keyword>
<sequence>MLYPSLPKMKSLISPKTFSLLPKSSPSFQFYFRRPFFLHKTPNFLSPLPPFSPMLRTLRCYASSSHQTQQHPSPPPSSSGEIHVIVGPMFAGKTTSLLRRIQSECSNGSFQAAQVKSSSLVLDKTLKDLCYSGRLMEAIGLLCRSEAIVDWHTYSLLLQECIHGGTYEWGKLIHAHMVIVGFTLNEYLKTKLLILYSKAGKLGTACILFDELLEKSLISWNAMIAGYVQKSMEDVGLSLYHKMRHIGVTPDQFTFSSVFRACASLAMLEQGRQAHGVMVKCGIGKNVVVNSALMDMYFKCSCLTDGHQVFVKSSDKNVITWTALMSGYGHNGRTGEVLDLFDKMIKEGLRPNYVTFLAVLSACSHRGLVDEGWKYFLLMKNDYGIQPHKKHYAAMVDLLGRAGRLEEAYNFINSSPCKENSVVWGSLLGACRLHGNVKLLKLSAMKFFELEPENAGKYVVLSHTFASHAMWENVAEVWGLMRDFGVKKDPGYSRIELQKEVHFFYKSDNTHKDTKDIYEMLKLDVIGIDEAQFFEDLYDFCQKAADHDGKTIIVAGLDGDYLRRSFGSVLSIIPLADSVTKLTARCELCGKPASFTLRKTDEKQTELIGGAEVYMPVCRQHFVSGQVVIEAARSFLQQKVQCG</sequence>
<dbReference type="SUPFAM" id="SSF52540">
    <property type="entry name" value="P-loop containing nucleoside triphosphate hydrolases"/>
    <property type="match status" value="1"/>
</dbReference>
<dbReference type="FunFam" id="1.25.40.10:FF:000341">
    <property type="entry name" value="Pentatricopeptide repeat-containing protein chloroplastic"/>
    <property type="match status" value="1"/>
</dbReference>
<dbReference type="Pfam" id="PF00265">
    <property type="entry name" value="TK"/>
    <property type="match status" value="2"/>
</dbReference>
<dbReference type="InterPro" id="IPR011990">
    <property type="entry name" value="TPR-like_helical_dom_sf"/>
</dbReference>
<dbReference type="PROSITE" id="PS00603">
    <property type="entry name" value="TK_CELLULAR_TYPE"/>
    <property type="match status" value="1"/>
</dbReference>
<dbReference type="GO" id="GO:0071897">
    <property type="term" value="P:DNA biosynthetic process"/>
    <property type="evidence" value="ECO:0007669"/>
    <property type="project" value="UniProtKB-KW"/>
</dbReference>
<protein>
    <recommendedName>
        <fullName evidence="2">thymidine kinase</fullName>
        <ecNumber evidence="2">2.7.1.21</ecNumber>
    </recommendedName>
</protein>
<evidence type="ECO:0000256" key="8">
    <source>
        <dbReference type="ARBA" id="ARBA00022840"/>
    </source>
</evidence>
<dbReference type="NCBIfam" id="TIGR00756">
    <property type="entry name" value="PPR"/>
    <property type="match status" value="3"/>
</dbReference>
<dbReference type="EnsemblPlants" id="AUR62021835-RA">
    <property type="protein sequence ID" value="AUR62021835-RA:cds"/>
    <property type="gene ID" value="AUR62021835"/>
</dbReference>
<dbReference type="InterPro" id="IPR027417">
    <property type="entry name" value="P-loop_NTPase"/>
</dbReference>
<feature type="repeat" description="PPR" evidence="9">
    <location>
        <begin position="317"/>
        <end position="351"/>
    </location>
</feature>
<dbReference type="PANTHER" id="PTHR47926">
    <property type="entry name" value="PENTATRICOPEPTIDE REPEAT-CONTAINING PROTEIN"/>
    <property type="match status" value="1"/>
</dbReference>
<dbReference type="OMA" id="AHFFFME"/>
<dbReference type="Gene3D" id="1.25.40.10">
    <property type="entry name" value="Tetratricopeptide repeat domain"/>
    <property type="match status" value="2"/>
</dbReference>
<dbReference type="Gramene" id="AUR62021835-RA">
    <property type="protein sequence ID" value="AUR62021835-RA:cds"/>
    <property type="gene ID" value="AUR62021835"/>
</dbReference>
<feature type="repeat" description="PPR" evidence="9">
    <location>
        <begin position="216"/>
        <end position="250"/>
    </location>
</feature>
<dbReference type="InterPro" id="IPR046960">
    <property type="entry name" value="PPR_At4g14850-like_plant"/>
</dbReference>
<evidence type="ECO:0000256" key="2">
    <source>
        <dbReference type="ARBA" id="ARBA00012118"/>
    </source>
</evidence>
<proteinExistence type="inferred from homology"/>
<evidence type="ECO:0000256" key="3">
    <source>
        <dbReference type="ARBA" id="ARBA00022634"/>
    </source>
</evidence>
<dbReference type="GO" id="GO:0003723">
    <property type="term" value="F:RNA binding"/>
    <property type="evidence" value="ECO:0007669"/>
    <property type="project" value="InterPro"/>
</dbReference>
<evidence type="ECO:0000313" key="10">
    <source>
        <dbReference type="EnsemblPlants" id="AUR62021835-RA:cds"/>
    </source>
</evidence>
<dbReference type="FunFam" id="3.30.60.20:FF:000051">
    <property type="entry name" value="Thymidine kinase"/>
    <property type="match status" value="1"/>
</dbReference>
<dbReference type="EC" id="2.7.1.21" evidence="2"/>
<dbReference type="PROSITE" id="PS51375">
    <property type="entry name" value="PPR"/>
    <property type="match status" value="2"/>
</dbReference>
<dbReference type="InterPro" id="IPR002885">
    <property type="entry name" value="PPR_rpt"/>
</dbReference>
<accession>A0A803M1K3</accession>
<evidence type="ECO:0000256" key="7">
    <source>
        <dbReference type="ARBA" id="ARBA00022777"/>
    </source>
</evidence>
<dbReference type="Pfam" id="PF01535">
    <property type="entry name" value="PPR"/>
    <property type="match status" value="1"/>
</dbReference>
<evidence type="ECO:0000256" key="6">
    <source>
        <dbReference type="ARBA" id="ARBA00022741"/>
    </source>
</evidence>
<dbReference type="GO" id="GO:0004797">
    <property type="term" value="F:thymidine kinase activity"/>
    <property type="evidence" value="ECO:0007669"/>
    <property type="project" value="UniProtKB-EC"/>
</dbReference>
<keyword evidence="4" id="KW-0808">Transferase</keyword>
<evidence type="ECO:0000313" key="11">
    <source>
        <dbReference type="Proteomes" id="UP000596660"/>
    </source>
</evidence>
<dbReference type="InterPro" id="IPR001267">
    <property type="entry name" value="Thymidine_kinase"/>
</dbReference>
<keyword evidence="3" id="KW-0237">DNA synthesis</keyword>
<dbReference type="FunFam" id="1.25.40.10:FF:000090">
    <property type="entry name" value="Pentatricopeptide repeat-containing protein, chloroplastic"/>
    <property type="match status" value="1"/>
</dbReference>
<dbReference type="PANTHER" id="PTHR47926:SF347">
    <property type="entry name" value="PENTATRICOPEPTIDE REPEAT-CONTAINING PROTEIN"/>
    <property type="match status" value="1"/>
</dbReference>
<evidence type="ECO:0000256" key="9">
    <source>
        <dbReference type="PROSITE-ProRule" id="PRU00708"/>
    </source>
</evidence>
<name>A0A803M1K3_CHEQI</name>
<evidence type="ECO:0000256" key="4">
    <source>
        <dbReference type="ARBA" id="ARBA00022679"/>
    </source>
</evidence>
<dbReference type="InterPro" id="IPR020633">
    <property type="entry name" value="Thymidine_kinase_CS"/>
</dbReference>
<evidence type="ECO:0000256" key="5">
    <source>
        <dbReference type="ARBA" id="ARBA00022737"/>
    </source>
</evidence>
<dbReference type="GO" id="GO:0005524">
    <property type="term" value="F:ATP binding"/>
    <property type="evidence" value="ECO:0007669"/>
    <property type="project" value="UniProtKB-KW"/>
</dbReference>